<feature type="transmembrane region" description="Helical" evidence="7">
    <location>
        <begin position="141"/>
        <end position="167"/>
    </location>
</feature>
<evidence type="ECO:0000256" key="7">
    <source>
        <dbReference type="RuleBase" id="RU369079"/>
    </source>
</evidence>
<comment type="subunit">
    <text evidence="7">The complex comprises the extracytoplasmic solute receptor protein and the two transmembrane proteins.</text>
</comment>
<feature type="transmembrane region" description="Helical" evidence="7">
    <location>
        <begin position="289"/>
        <end position="312"/>
    </location>
</feature>
<keyword evidence="2" id="KW-1003">Cell membrane</keyword>
<feature type="transmembrane region" description="Helical" evidence="7">
    <location>
        <begin position="252"/>
        <end position="268"/>
    </location>
</feature>
<comment type="caution">
    <text evidence="9">The sequence shown here is derived from an EMBL/GenBank/DDBJ whole genome shotgun (WGS) entry which is preliminary data.</text>
</comment>
<feature type="transmembrane region" description="Helical" evidence="7">
    <location>
        <begin position="324"/>
        <end position="341"/>
    </location>
</feature>
<feature type="transmembrane region" description="Helical" evidence="7">
    <location>
        <begin position="228"/>
        <end position="246"/>
    </location>
</feature>
<feature type="transmembrane region" description="Helical" evidence="7">
    <location>
        <begin position="173"/>
        <end position="197"/>
    </location>
</feature>
<keyword evidence="7" id="KW-0813">Transport</keyword>
<evidence type="ECO:0000256" key="4">
    <source>
        <dbReference type="ARBA" id="ARBA00022692"/>
    </source>
</evidence>
<dbReference type="InterPro" id="IPR004681">
    <property type="entry name" value="TRAP_DctM"/>
</dbReference>
<dbReference type="RefSeq" id="WP_198477560.1">
    <property type="nucleotide sequence ID" value="NZ_JADGMQ010000012.1"/>
</dbReference>
<evidence type="ECO:0000313" key="10">
    <source>
        <dbReference type="Proteomes" id="UP000601789"/>
    </source>
</evidence>
<keyword evidence="10" id="KW-1185">Reference proteome</keyword>
<evidence type="ECO:0000256" key="6">
    <source>
        <dbReference type="ARBA" id="ARBA00023136"/>
    </source>
</evidence>
<feature type="transmembrane region" description="Helical" evidence="7">
    <location>
        <begin position="60"/>
        <end position="85"/>
    </location>
</feature>
<dbReference type="PIRSF" id="PIRSF006066">
    <property type="entry name" value="HI0050"/>
    <property type="match status" value="1"/>
</dbReference>
<dbReference type="PANTHER" id="PTHR33362">
    <property type="entry name" value="SIALIC ACID TRAP TRANSPORTER PERMEASE PROTEIN SIAT-RELATED"/>
    <property type="match status" value="1"/>
</dbReference>
<evidence type="ECO:0000256" key="2">
    <source>
        <dbReference type="ARBA" id="ARBA00022475"/>
    </source>
</evidence>
<dbReference type="NCBIfam" id="TIGR00786">
    <property type="entry name" value="dctM"/>
    <property type="match status" value="1"/>
</dbReference>
<keyword evidence="5 7" id="KW-1133">Transmembrane helix</keyword>
<feature type="transmembrane region" description="Helical" evidence="7">
    <location>
        <begin position="12"/>
        <end position="39"/>
    </location>
</feature>
<evidence type="ECO:0000256" key="1">
    <source>
        <dbReference type="ARBA" id="ARBA00004429"/>
    </source>
</evidence>
<comment type="similarity">
    <text evidence="7">Belongs to the TRAP transporter large permease family.</text>
</comment>
<dbReference type="InterPro" id="IPR010656">
    <property type="entry name" value="DctM"/>
</dbReference>
<dbReference type="PANTHER" id="PTHR33362:SF5">
    <property type="entry name" value="C4-DICARBOXYLATE TRAP TRANSPORTER LARGE PERMEASE PROTEIN DCTM"/>
    <property type="match status" value="1"/>
</dbReference>
<reference evidence="9 10" key="1">
    <citation type="submission" date="2020-10" db="EMBL/GenBank/DDBJ databases">
        <title>Aquamicrobium zhengzhouensis sp. nov., a exopolysaccharide producing bacterium isolated from farmland soil.</title>
        <authorList>
            <person name="Wang X."/>
        </authorList>
    </citation>
    <scope>NUCLEOTIDE SEQUENCE [LARGE SCALE GENOMIC DNA]</scope>
    <source>
        <strain evidence="10">cd-1</strain>
    </source>
</reference>
<comment type="subcellular location">
    <subcellularLocation>
        <location evidence="1 7">Cell inner membrane</location>
        <topology evidence="1 7">Multi-pass membrane protein</topology>
    </subcellularLocation>
</comment>
<keyword evidence="4 7" id="KW-0812">Transmembrane</keyword>
<evidence type="ECO:0000256" key="5">
    <source>
        <dbReference type="ARBA" id="ARBA00022989"/>
    </source>
</evidence>
<feature type="transmembrane region" description="Helical" evidence="7">
    <location>
        <begin position="409"/>
        <end position="433"/>
    </location>
</feature>
<comment type="function">
    <text evidence="7">Part of the tripartite ATP-independent periplasmic (TRAP) transport system.</text>
</comment>
<evidence type="ECO:0000259" key="8">
    <source>
        <dbReference type="Pfam" id="PF06808"/>
    </source>
</evidence>
<comment type="caution">
    <text evidence="7">Lacks conserved residue(s) required for the propagation of feature annotation.</text>
</comment>
<dbReference type="EMBL" id="JADGMQ010000012">
    <property type="protein sequence ID" value="MBI1622023.1"/>
    <property type="molecule type" value="Genomic_DNA"/>
</dbReference>
<evidence type="ECO:0000256" key="3">
    <source>
        <dbReference type="ARBA" id="ARBA00022519"/>
    </source>
</evidence>
<keyword evidence="3 7" id="KW-0997">Cell inner membrane</keyword>
<gene>
    <name evidence="9" type="ORF">IOD40_15280</name>
</gene>
<name>A0ABS0SFF6_9HYPH</name>
<feature type="domain" description="TRAP C4-dicarboxylate transport system permease DctM subunit" evidence="8">
    <location>
        <begin position="11"/>
        <end position="429"/>
    </location>
</feature>
<protein>
    <recommendedName>
        <fullName evidence="7">TRAP transporter large permease protein</fullName>
    </recommendedName>
</protein>
<evidence type="ECO:0000313" key="9">
    <source>
        <dbReference type="EMBL" id="MBI1622023.1"/>
    </source>
</evidence>
<accession>A0ABS0SFF6</accession>
<keyword evidence="6 7" id="KW-0472">Membrane</keyword>
<dbReference type="Proteomes" id="UP000601789">
    <property type="component" value="Unassembled WGS sequence"/>
</dbReference>
<proteinExistence type="inferred from homology"/>
<dbReference type="Pfam" id="PF06808">
    <property type="entry name" value="DctM"/>
    <property type="match status" value="1"/>
</dbReference>
<sequence>MDALTFGLTTLGIILGLIALRVPIGVALGVVSVLGLAYVRNFNVAWSILRETPFTFAANWDLTAIPMFLLMGAIANHSGISTALFRAARLWFSALPGGLAVAANMASVGFAAACGSSLASAAAMGRLAIPEMLRAGYDRALATGVVASAGTLAAVIPPSILLVLYGVFAEVSISRLLVAGVIPGLLTGLAYTMLILIRCWMNPQLAPRLDDNELQTLKAERMRSLREIWPVIALIGGVVGGLYSGIVTPTEAGAVGAALALLIAVLQGRINMEGVAASLKESMSATAQIFFVGMGAVMYTRLLSLTGVSGLLADMMSGFAGDPILVILAISAIYLILGMFLDPLGIMLITMPVFLPMIKALGLDLIWFGIIVVKYVEIGMITPPLGMNVFVVKSVVGDKVPIWTIYRGVGWFLLAEVFVMALLIIYPQITLFLPELMR</sequence>
<organism evidence="9 10">
    <name type="scientific">Aquamicrobium zhengzhouense</name>
    <dbReference type="NCBI Taxonomy" id="2781738"/>
    <lineage>
        <taxon>Bacteria</taxon>
        <taxon>Pseudomonadati</taxon>
        <taxon>Pseudomonadota</taxon>
        <taxon>Alphaproteobacteria</taxon>
        <taxon>Hyphomicrobiales</taxon>
        <taxon>Phyllobacteriaceae</taxon>
        <taxon>Aquamicrobium</taxon>
    </lineage>
</organism>